<dbReference type="AlphaFoldDB" id="A0A8J9X0S8"/>
<proteinExistence type="predicted"/>
<protein>
    <submittedName>
        <fullName evidence="2">Uncharacterized protein</fullName>
    </submittedName>
</protein>
<accession>A0A8J9X0S8</accession>
<dbReference type="Proteomes" id="UP000836788">
    <property type="component" value="Chromosome 1"/>
</dbReference>
<evidence type="ECO:0000313" key="2">
    <source>
        <dbReference type="EMBL" id="CAG9276833.1"/>
    </source>
</evidence>
<dbReference type="EMBL" id="OU594942">
    <property type="protein sequence ID" value="CAG9276833.1"/>
    <property type="molecule type" value="Genomic_DNA"/>
</dbReference>
<gene>
    <name evidence="2" type="ORF">PTTT1_LOCUS1951</name>
</gene>
<organism evidence="2">
    <name type="scientific">Phaeodactylum tricornutum</name>
    <name type="common">Diatom</name>
    <dbReference type="NCBI Taxonomy" id="2850"/>
    <lineage>
        <taxon>Eukaryota</taxon>
        <taxon>Sar</taxon>
        <taxon>Stramenopiles</taxon>
        <taxon>Ochrophyta</taxon>
        <taxon>Bacillariophyta</taxon>
        <taxon>Bacillariophyceae</taxon>
        <taxon>Bacillariophycidae</taxon>
        <taxon>Naviculales</taxon>
        <taxon>Phaeodactylaceae</taxon>
        <taxon>Phaeodactylum</taxon>
    </lineage>
</organism>
<feature type="transmembrane region" description="Helical" evidence="1">
    <location>
        <begin position="12"/>
        <end position="31"/>
    </location>
</feature>
<evidence type="ECO:0000256" key="1">
    <source>
        <dbReference type="SAM" id="Phobius"/>
    </source>
</evidence>
<name>A0A8J9X0S8_PHATR</name>
<reference evidence="2" key="1">
    <citation type="submission" date="2022-02" db="EMBL/GenBank/DDBJ databases">
        <authorList>
            <person name="Giguere J D."/>
        </authorList>
    </citation>
    <scope>NUCLEOTIDE SEQUENCE</scope>
    <source>
        <strain evidence="2">CCAP 1055/1</strain>
    </source>
</reference>
<keyword evidence="1" id="KW-0472">Membrane</keyword>
<keyword evidence="1" id="KW-1133">Transmembrane helix</keyword>
<keyword evidence="1" id="KW-0812">Transmembrane</keyword>
<sequence length="275" mass="30276">MATDLESFLNTAIFFAIVSAAVYVLLIRPILPHAQLPTATQPRRTAQNDEHGGIDPSRVAIRSVTKICTDAPPHLEPNSRLRTNAHGANVLIDGLLAFQHTRAATYRQNLSQGTDTAAINRKDRARILSHFLKDGALAAPPEKGSTIAISVPENEVGCTKLKRILYLLGTYYNVFVILVGDEGFVEIDRDERLRELRAGGGGVPVEVIPDHRIVATTTIPGRVAFVRQVQRIELVLDFDSEIYNNLTRFGHRVLVYGAGTEVEHQASRLGHDFLS</sequence>